<comment type="caution">
    <text evidence="2">The sequence shown here is derived from an EMBL/GenBank/DDBJ whole genome shotgun (WGS) entry which is preliminary data.</text>
</comment>
<dbReference type="PANTHER" id="PTHR43760">
    <property type="entry name" value="ENDORIBONUCLEASE-RELATED"/>
    <property type="match status" value="1"/>
</dbReference>
<organism evidence="2 3">
    <name type="scientific">Corynebacterium durum F0235</name>
    <dbReference type="NCBI Taxonomy" id="1035195"/>
    <lineage>
        <taxon>Bacteria</taxon>
        <taxon>Bacillati</taxon>
        <taxon>Actinomycetota</taxon>
        <taxon>Actinomycetes</taxon>
        <taxon>Mycobacteriales</taxon>
        <taxon>Corynebacteriaceae</taxon>
        <taxon>Corynebacterium</taxon>
    </lineage>
</organism>
<protein>
    <submittedName>
        <fullName evidence="2">Endoribonuclease L-PSP</fullName>
    </submittedName>
</protein>
<dbReference type="InterPro" id="IPR035959">
    <property type="entry name" value="RutC-like_sf"/>
</dbReference>
<gene>
    <name evidence="2" type="ORF">HMPREF9997_00469</name>
</gene>
<dbReference type="CDD" id="cd02199">
    <property type="entry name" value="YjgF_YER057c_UK114_like_1"/>
    <property type="match status" value="1"/>
</dbReference>
<name>L1MKS8_9CORY</name>
<evidence type="ECO:0000313" key="3">
    <source>
        <dbReference type="Proteomes" id="UP000010445"/>
    </source>
</evidence>
<feature type="domain" description="Endoribonuclease L-PSP/chorismate mutase-like" evidence="1">
    <location>
        <begin position="4"/>
        <end position="148"/>
    </location>
</feature>
<dbReference type="PANTHER" id="PTHR43760:SF1">
    <property type="entry name" value="ENDORIBONUCLEASE L-PSP_CHORISMATE MUTASE-LIKE DOMAIN-CONTAINING PROTEIN"/>
    <property type="match status" value="1"/>
</dbReference>
<keyword evidence="3" id="KW-1185">Reference proteome</keyword>
<dbReference type="OrthoDB" id="9806229at2"/>
<dbReference type="eggNOG" id="COG0251">
    <property type="taxonomic scope" value="Bacteria"/>
</dbReference>
<dbReference type="Gene3D" id="3.30.1330.40">
    <property type="entry name" value="RutC-like"/>
    <property type="match status" value="1"/>
</dbReference>
<sequence>MHSTRLAELGITLPDVAAPVAAYVPALQVGNQVWTSGQLPFVDGVLPATGKVGAEISPEDAATYARQAVLNALAAVDALVGIDAVTRVLKIVGFVASAEGFTGQPAVVNGASHLVGEIFGDAGAHVRSAVGVAELPLSSPVEVELVVEIAH</sequence>
<dbReference type="InterPro" id="IPR013813">
    <property type="entry name" value="Endoribo_LPSP/chorism_mut-like"/>
</dbReference>
<evidence type="ECO:0000313" key="2">
    <source>
        <dbReference type="EMBL" id="EKX91807.1"/>
    </source>
</evidence>
<dbReference type="AlphaFoldDB" id="L1MKS8"/>
<dbReference type="HOGENOM" id="CLU_104845_0_1_11"/>
<dbReference type="Pfam" id="PF14588">
    <property type="entry name" value="YjgF_endoribonc"/>
    <property type="match status" value="1"/>
</dbReference>
<reference evidence="2 3" key="1">
    <citation type="submission" date="2012-05" db="EMBL/GenBank/DDBJ databases">
        <authorList>
            <person name="Weinstock G."/>
            <person name="Sodergren E."/>
            <person name="Lobos E.A."/>
            <person name="Fulton L."/>
            <person name="Fulton R."/>
            <person name="Courtney L."/>
            <person name="Fronick C."/>
            <person name="O'Laughlin M."/>
            <person name="Godfrey J."/>
            <person name="Wilson R.M."/>
            <person name="Miner T."/>
            <person name="Farmer C."/>
            <person name="Delehaunty K."/>
            <person name="Cordes M."/>
            <person name="Minx P."/>
            <person name="Tomlinson C."/>
            <person name="Chen J."/>
            <person name="Wollam A."/>
            <person name="Pepin K.H."/>
            <person name="Bhonagiri V."/>
            <person name="Zhang X."/>
            <person name="Suruliraj S."/>
            <person name="Warren W."/>
            <person name="Mitreva M."/>
            <person name="Mardis E.R."/>
            <person name="Wilson R.K."/>
        </authorList>
    </citation>
    <scope>NUCLEOTIDE SEQUENCE [LARGE SCALE GENOMIC DNA]</scope>
    <source>
        <strain evidence="2 3">F0235</strain>
    </source>
</reference>
<dbReference type="STRING" id="1035195.HMPREF9997_00469"/>
<dbReference type="Proteomes" id="UP000010445">
    <property type="component" value="Unassembled WGS sequence"/>
</dbReference>
<dbReference type="GeneID" id="84895868"/>
<proteinExistence type="predicted"/>
<accession>L1MKS8</accession>
<evidence type="ECO:0000259" key="1">
    <source>
        <dbReference type="Pfam" id="PF14588"/>
    </source>
</evidence>
<dbReference type="SUPFAM" id="SSF55298">
    <property type="entry name" value="YjgF-like"/>
    <property type="match status" value="1"/>
</dbReference>
<dbReference type="PATRIC" id="fig|1035195.3.peg.423"/>
<dbReference type="EMBL" id="AMEM01000009">
    <property type="protein sequence ID" value="EKX91807.1"/>
    <property type="molecule type" value="Genomic_DNA"/>
</dbReference>
<dbReference type="RefSeq" id="WP_006062720.1">
    <property type="nucleotide sequence ID" value="NZ_KB290827.1"/>
</dbReference>